<dbReference type="NCBIfam" id="TIGR03530">
    <property type="entry name" value="GldJ_short"/>
    <property type="match status" value="1"/>
</dbReference>
<keyword evidence="4" id="KW-1185">Reference proteome</keyword>
<dbReference type="InterPro" id="IPR042095">
    <property type="entry name" value="SUMF_sf"/>
</dbReference>
<proteinExistence type="predicted"/>
<reference evidence="3 4" key="1">
    <citation type="submission" date="2020-08" db="EMBL/GenBank/DDBJ databases">
        <title>Genomic Encyclopedia of Type Strains, Phase IV (KMG-IV): sequencing the most valuable type-strain genomes for metagenomic binning, comparative biology and taxonomic classification.</title>
        <authorList>
            <person name="Goeker M."/>
        </authorList>
    </citation>
    <scope>NUCLEOTIDE SEQUENCE [LARGE SCALE GENOMIC DNA]</scope>
    <source>
        <strain evidence="3 4">DSM 17976</strain>
    </source>
</reference>
<dbReference type="InterPro" id="IPR016187">
    <property type="entry name" value="CTDL_fold"/>
</dbReference>
<dbReference type="RefSeq" id="WP_183976514.1">
    <property type="nucleotide sequence ID" value="NZ_JACIBY010000008.1"/>
</dbReference>
<keyword evidence="1" id="KW-0732">Signal</keyword>
<comment type="caution">
    <text evidence="3">The sequence shown here is derived from an EMBL/GenBank/DDBJ whole genome shotgun (WGS) entry which is preliminary data.</text>
</comment>
<protein>
    <submittedName>
        <fullName evidence="3">Gliding motility-associated lipoprotein GldJ</fullName>
    </submittedName>
</protein>
<feature type="domain" description="Sulfatase-modifying factor enzyme-like" evidence="2">
    <location>
        <begin position="79"/>
        <end position="424"/>
    </location>
</feature>
<gene>
    <name evidence="3" type="ORF">FHS57_003897</name>
</gene>
<sequence length="432" mass="48430">MVKFSMKAAIWVLSATVLISACKSKHPSSLNPGKKSTATNVDFASKNGKAKKGKKGVAATSAEPEGFAVMPYKSQVVGPNLVFIEGGRFTMGALEEDVMNSRDNRERTVSVQSFYMDETEITNLNYLEYLHYVQRDSSAEVASKALPDTTVWYDPLSFNDSYVTYYFRHPGFRMYPVVGVSWVQANDYSIWRTNFVNDNLAKQATGKPKKSSLGGKKKKGQAMAESEALMTNARPAVESGYVLPNYRLPTEAEWEYAAKAMIGTQYADENQSNQRIYPWDGSSLRNPRGKHKGEMMANFKRAKGDYAGIAGKSNDGAIITEEVYKYPANDFGLYNMAGNVNEWVYDVYRPLSSMDFKDLNPLRRDGFLDEEKRYDVKGNNSVINDKLRVYKGGSWNDVAYWLSPGTRRFLSQDSSTAMIGFRCAMISTGRNK</sequence>
<dbReference type="GO" id="GO:0120147">
    <property type="term" value="F:formylglycine-generating oxidase activity"/>
    <property type="evidence" value="ECO:0007669"/>
    <property type="project" value="TreeGrafter"/>
</dbReference>
<name>A0A7W5ZN07_9BACT</name>
<organism evidence="3 4">
    <name type="scientific">Runella defluvii</name>
    <dbReference type="NCBI Taxonomy" id="370973"/>
    <lineage>
        <taxon>Bacteria</taxon>
        <taxon>Pseudomonadati</taxon>
        <taxon>Bacteroidota</taxon>
        <taxon>Cytophagia</taxon>
        <taxon>Cytophagales</taxon>
        <taxon>Spirosomataceae</taxon>
        <taxon>Runella</taxon>
    </lineage>
</organism>
<evidence type="ECO:0000256" key="1">
    <source>
        <dbReference type="SAM" id="SignalP"/>
    </source>
</evidence>
<dbReference type="AlphaFoldDB" id="A0A7W5ZN07"/>
<dbReference type="InterPro" id="IPR051043">
    <property type="entry name" value="Sulfatase_Mod_Factor_Kinase"/>
</dbReference>
<evidence type="ECO:0000313" key="3">
    <source>
        <dbReference type="EMBL" id="MBB3839886.1"/>
    </source>
</evidence>
<keyword evidence="3" id="KW-0449">Lipoprotein</keyword>
<dbReference type="Gene3D" id="3.90.1580.10">
    <property type="entry name" value="paralog of FGE (formylglycine-generating enzyme)"/>
    <property type="match status" value="1"/>
</dbReference>
<dbReference type="PROSITE" id="PS51257">
    <property type="entry name" value="PROKAR_LIPOPROTEIN"/>
    <property type="match status" value="1"/>
</dbReference>
<dbReference type="InterPro" id="IPR005532">
    <property type="entry name" value="SUMF_dom"/>
</dbReference>
<accession>A0A7W5ZN07</accession>
<dbReference type="Pfam" id="PF03781">
    <property type="entry name" value="FGE-sulfatase"/>
    <property type="match status" value="1"/>
</dbReference>
<dbReference type="PANTHER" id="PTHR23150">
    <property type="entry name" value="SULFATASE MODIFYING FACTOR 1, 2"/>
    <property type="match status" value="1"/>
</dbReference>
<feature type="signal peptide" evidence="1">
    <location>
        <begin position="1"/>
        <end position="20"/>
    </location>
</feature>
<dbReference type="SUPFAM" id="SSF56436">
    <property type="entry name" value="C-type lectin-like"/>
    <property type="match status" value="1"/>
</dbReference>
<dbReference type="PANTHER" id="PTHR23150:SF19">
    <property type="entry name" value="FORMYLGLYCINE-GENERATING ENZYME"/>
    <property type="match status" value="1"/>
</dbReference>
<dbReference type="InterPro" id="IPR019868">
    <property type="entry name" value="Glid_motil-assoc_GldJ-short"/>
</dbReference>
<dbReference type="Proteomes" id="UP000541352">
    <property type="component" value="Unassembled WGS sequence"/>
</dbReference>
<evidence type="ECO:0000313" key="4">
    <source>
        <dbReference type="Proteomes" id="UP000541352"/>
    </source>
</evidence>
<feature type="chain" id="PRO_5030624063" evidence="1">
    <location>
        <begin position="21"/>
        <end position="432"/>
    </location>
</feature>
<dbReference type="EMBL" id="JACIBY010000008">
    <property type="protein sequence ID" value="MBB3839886.1"/>
    <property type="molecule type" value="Genomic_DNA"/>
</dbReference>
<evidence type="ECO:0000259" key="2">
    <source>
        <dbReference type="Pfam" id="PF03781"/>
    </source>
</evidence>